<reference evidence="1 2" key="1">
    <citation type="submission" date="2019-02" db="EMBL/GenBank/DDBJ databases">
        <title>Deep-cultivation of Planctomycetes and their phenomic and genomic characterization uncovers novel biology.</title>
        <authorList>
            <person name="Wiegand S."/>
            <person name="Jogler M."/>
            <person name="Boedeker C."/>
            <person name="Pinto D."/>
            <person name="Vollmers J."/>
            <person name="Rivas-Marin E."/>
            <person name="Kohn T."/>
            <person name="Peeters S.H."/>
            <person name="Heuer A."/>
            <person name="Rast P."/>
            <person name="Oberbeckmann S."/>
            <person name="Bunk B."/>
            <person name="Jeske O."/>
            <person name="Meyerdierks A."/>
            <person name="Storesund J.E."/>
            <person name="Kallscheuer N."/>
            <person name="Luecker S."/>
            <person name="Lage O.M."/>
            <person name="Pohl T."/>
            <person name="Merkel B.J."/>
            <person name="Hornburger P."/>
            <person name="Mueller R.-W."/>
            <person name="Bruemmer F."/>
            <person name="Labrenz M."/>
            <person name="Spormann A.M."/>
            <person name="Op den Camp H."/>
            <person name="Overmann J."/>
            <person name="Amann R."/>
            <person name="Jetten M.S.M."/>
            <person name="Mascher T."/>
            <person name="Medema M.H."/>
            <person name="Devos D.P."/>
            <person name="Kaster A.-K."/>
            <person name="Ovreas L."/>
            <person name="Rohde M."/>
            <person name="Galperin M.Y."/>
            <person name="Jogler C."/>
        </authorList>
    </citation>
    <scope>NUCLEOTIDE SEQUENCE [LARGE SCALE GENOMIC DNA]</scope>
    <source>
        <strain evidence="1 2">V6</strain>
    </source>
</reference>
<dbReference type="AlphaFoldDB" id="A0A517WFJ5"/>
<gene>
    <name evidence="1" type="ORF">V6x_37460</name>
</gene>
<dbReference type="Pfam" id="PF10987">
    <property type="entry name" value="DUF2806"/>
    <property type="match status" value="1"/>
</dbReference>
<protein>
    <recommendedName>
        <fullName evidence="3">DUF2806 domain-containing protein</fullName>
    </recommendedName>
</protein>
<organism evidence="1 2">
    <name type="scientific">Gimesia chilikensis</name>
    <dbReference type="NCBI Taxonomy" id="2605989"/>
    <lineage>
        <taxon>Bacteria</taxon>
        <taxon>Pseudomonadati</taxon>
        <taxon>Planctomycetota</taxon>
        <taxon>Planctomycetia</taxon>
        <taxon>Planctomycetales</taxon>
        <taxon>Planctomycetaceae</taxon>
        <taxon>Gimesia</taxon>
    </lineage>
</organism>
<sequence>MSEDNSTSFINLGDLSKPANTLIEKVSSAVGGLFAPWQIKRVAKAKAEAYLIDEKNQIEISDLHRRAMHRFVEEEAKRQQNMEEITKKSLAYLNEDSKPDQMEDDWITNFFDKSRIISDDDMQKLWSQVLAGEANSPGSFSKRTVNLLSDLDKKDAELFQTLCRFVWNFGDNQPLVPFVYDMSEEIYNKHGIDFESLTHLDSLGLISFHGLAGFLLNGLPKNLTAKYYDQKLSLILPKESENEIGIGSVILSQTGKELAKIALTVPVDDFFDSVRVKWIEFLPNQKA</sequence>
<evidence type="ECO:0008006" key="3">
    <source>
        <dbReference type="Google" id="ProtNLM"/>
    </source>
</evidence>
<dbReference type="InterPro" id="IPR021254">
    <property type="entry name" value="DUF2806"/>
</dbReference>
<evidence type="ECO:0000313" key="1">
    <source>
        <dbReference type="EMBL" id="QDU04021.1"/>
    </source>
</evidence>
<name>A0A517WFJ5_9PLAN</name>
<accession>A0A517WFJ5</accession>
<evidence type="ECO:0000313" key="2">
    <source>
        <dbReference type="Proteomes" id="UP000320722"/>
    </source>
</evidence>
<proteinExistence type="predicted"/>
<dbReference type="Proteomes" id="UP000320722">
    <property type="component" value="Chromosome"/>
</dbReference>
<dbReference type="EMBL" id="CP036347">
    <property type="protein sequence ID" value="QDU04021.1"/>
    <property type="molecule type" value="Genomic_DNA"/>
</dbReference>
<dbReference type="RefSeq" id="WP_145041828.1">
    <property type="nucleotide sequence ID" value="NZ_CP036347.1"/>
</dbReference>